<proteinExistence type="predicted"/>
<keyword evidence="1" id="KW-0479">Metal-binding</keyword>
<dbReference type="PROSITE" id="PS51800">
    <property type="entry name" value="ZF_CHHC_U11_48K"/>
    <property type="match status" value="2"/>
</dbReference>
<keyword evidence="3" id="KW-0862">Zinc</keyword>
<dbReference type="PANTHER" id="PTHR21402">
    <property type="entry name" value="GAMETOCYTE SPECIFIC FACTOR 1-RELATED"/>
    <property type="match status" value="1"/>
</dbReference>
<evidence type="ECO:0000259" key="4">
    <source>
        <dbReference type="PROSITE" id="PS51800"/>
    </source>
</evidence>
<dbReference type="Pfam" id="PF05253">
    <property type="entry name" value="zf-U11-48K"/>
    <property type="match status" value="2"/>
</dbReference>
<keyword evidence="2" id="KW-0863">Zinc-finger</keyword>
<dbReference type="InterPro" id="IPR036236">
    <property type="entry name" value="Znf_C2H2_sf"/>
</dbReference>
<sequence length="214" mass="24296">MYSCRTFIDPVVKCPYYDKHLIAKSRLQKHIVKCEKRYNGDFRVMCPFNATHRLVKEDLKEHIITCPSRNIFTSEMYSEPTKHGAINFNLQSEISSTVDCTENWDMEDDDSSIVSSNNVYYAQNNTGNSSRNLDLMTPHCTRGITLKETNGEYKTVRAPRGFSEAMMIEASEDSCIEDLESISSSMGIGRGNITWKSKLKLNGLGRGQLLNNDV</sequence>
<organism evidence="5 6">
    <name type="scientific">Xylocopa violacea</name>
    <name type="common">Violet carpenter bee</name>
    <name type="synonym">Apis violacea</name>
    <dbReference type="NCBI Taxonomy" id="135666"/>
    <lineage>
        <taxon>Eukaryota</taxon>
        <taxon>Metazoa</taxon>
        <taxon>Ecdysozoa</taxon>
        <taxon>Arthropoda</taxon>
        <taxon>Hexapoda</taxon>
        <taxon>Insecta</taxon>
        <taxon>Pterygota</taxon>
        <taxon>Neoptera</taxon>
        <taxon>Endopterygota</taxon>
        <taxon>Hymenoptera</taxon>
        <taxon>Apocrita</taxon>
        <taxon>Aculeata</taxon>
        <taxon>Apoidea</taxon>
        <taxon>Anthophila</taxon>
        <taxon>Apidae</taxon>
        <taxon>Xylocopa</taxon>
        <taxon>Xylocopa</taxon>
    </lineage>
</organism>
<gene>
    <name evidence="5" type="ORF">XYLVIOL_LOCUS5062</name>
</gene>
<dbReference type="SUPFAM" id="SSF57667">
    <property type="entry name" value="beta-beta-alpha zinc fingers"/>
    <property type="match status" value="1"/>
</dbReference>
<dbReference type="InterPro" id="IPR051591">
    <property type="entry name" value="UPF0224_FAM112_RNA_Proc"/>
</dbReference>
<reference evidence="5 6" key="1">
    <citation type="submission" date="2024-08" db="EMBL/GenBank/DDBJ databases">
        <authorList>
            <person name="Will J Nash"/>
            <person name="Angela Man"/>
            <person name="Seanna McTaggart"/>
            <person name="Kendall Baker"/>
            <person name="Tom Barker"/>
            <person name="Leah Catchpole"/>
            <person name="Alex Durrant"/>
            <person name="Karim Gharbi"/>
            <person name="Naomi Irish"/>
            <person name="Gemy Kaithakottil"/>
            <person name="Debby Ku"/>
            <person name="Aaliyah Providence"/>
            <person name="Felix Shaw"/>
            <person name="David Swarbreck"/>
            <person name="Chris Watkins"/>
            <person name="Ann M. McCartney"/>
            <person name="Giulio Formenti"/>
            <person name="Alice Mouton"/>
            <person name="Noel Vella"/>
            <person name="Bjorn M von Reumont"/>
            <person name="Adriana Vella"/>
            <person name="Wilfried Haerty"/>
        </authorList>
    </citation>
    <scope>NUCLEOTIDE SEQUENCE [LARGE SCALE GENOMIC DNA]</scope>
</reference>
<feature type="domain" description="CHHC U11-48K-type" evidence="4">
    <location>
        <begin position="43"/>
        <end position="70"/>
    </location>
</feature>
<keyword evidence="6" id="KW-1185">Reference proteome</keyword>
<comment type="caution">
    <text evidence="5">The sequence shown here is derived from an EMBL/GenBank/DDBJ whole genome shotgun (WGS) entry which is preliminary data.</text>
</comment>
<evidence type="ECO:0000313" key="6">
    <source>
        <dbReference type="Proteomes" id="UP001642520"/>
    </source>
</evidence>
<dbReference type="Proteomes" id="UP001642520">
    <property type="component" value="Unassembled WGS sequence"/>
</dbReference>
<name>A0ABP1NKH6_XYLVO</name>
<dbReference type="EMBL" id="CAXAJV020001292">
    <property type="protein sequence ID" value="CAL7941546.1"/>
    <property type="molecule type" value="Genomic_DNA"/>
</dbReference>
<protein>
    <recommendedName>
        <fullName evidence="4">CHHC U11-48K-type domain-containing protein</fullName>
    </recommendedName>
</protein>
<evidence type="ECO:0000256" key="2">
    <source>
        <dbReference type="ARBA" id="ARBA00022771"/>
    </source>
</evidence>
<dbReference type="InterPro" id="IPR022776">
    <property type="entry name" value="TRM13/UPF0224_CHHC_Znf_dom"/>
</dbReference>
<evidence type="ECO:0000256" key="1">
    <source>
        <dbReference type="ARBA" id="ARBA00022723"/>
    </source>
</evidence>
<feature type="domain" description="CHHC U11-48K-type" evidence="4">
    <location>
        <begin position="11"/>
        <end position="38"/>
    </location>
</feature>
<accession>A0ABP1NKH6</accession>
<dbReference type="PANTHER" id="PTHR21402:SF5">
    <property type="entry name" value="GAMETOCYTE SPECIFIC FACTOR 1"/>
    <property type="match status" value="1"/>
</dbReference>
<evidence type="ECO:0000313" key="5">
    <source>
        <dbReference type="EMBL" id="CAL7941546.1"/>
    </source>
</evidence>
<evidence type="ECO:0000256" key="3">
    <source>
        <dbReference type="ARBA" id="ARBA00022833"/>
    </source>
</evidence>